<organism evidence="3 4">
    <name type="scientific">Pyrenophora tritici-repentis (strain Pt-1C-BFP)</name>
    <name type="common">Wheat tan spot fungus</name>
    <name type="synonym">Drechslera tritici-repentis</name>
    <dbReference type="NCBI Taxonomy" id="426418"/>
    <lineage>
        <taxon>Eukaryota</taxon>
        <taxon>Fungi</taxon>
        <taxon>Dikarya</taxon>
        <taxon>Ascomycota</taxon>
        <taxon>Pezizomycotina</taxon>
        <taxon>Dothideomycetes</taxon>
        <taxon>Pleosporomycetidae</taxon>
        <taxon>Pleosporales</taxon>
        <taxon>Pleosporineae</taxon>
        <taxon>Pleosporaceae</taxon>
        <taxon>Pyrenophora</taxon>
    </lineage>
</organism>
<keyword evidence="2" id="KW-0732">Signal</keyword>
<name>B2WMH6_PYRTR</name>
<dbReference type="InParanoid" id="B2WMH6"/>
<dbReference type="EMBL" id="DS231630">
    <property type="protein sequence ID" value="EDU44236.1"/>
    <property type="molecule type" value="Genomic_DNA"/>
</dbReference>
<evidence type="ECO:0000313" key="4">
    <source>
        <dbReference type="Proteomes" id="UP000001471"/>
    </source>
</evidence>
<proteinExistence type="predicted"/>
<feature type="chain" id="PRO_5002785028" evidence="2">
    <location>
        <begin position="29"/>
        <end position="109"/>
    </location>
</feature>
<evidence type="ECO:0000256" key="1">
    <source>
        <dbReference type="SAM" id="MobiDB-lite"/>
    </source>
</evidence>
<reference evidence="4" key="1">
    <citation type="journal article" date="2013" name="G3 (Bethesda)">
        <title>Comparative genomics of a plant-pathogenic fungus, Pyrenophora tritici-repentis, reveals transduplication and the impact of repeat elements on pathogenicity and population divergence.</title>
        <authorList>
            <person name="Manning V.A."/>
            <person name="Pandelova I."/>
            <person name="Dhillon B."/>
            <person name="Wilhelm L.J."/>
            <person name="Goodwin S.B."/>
            <person name="Berlin A.M."/>
            <person name="Figueroa M."/>
            <person name="Freitag M."/>
            <person name="Hane J.K."/>
            <person name="Henrissat B."/>
            <person name="Holman W.H."/>
            <person name="Kodira C.D."/>
            <person name="Martin J."/>
            <person name="Oliver R.P."/>
            <person name="Robbertse B."/>
            <person name="Schackwitz W."/>
            <person name="Schwartz D.C."/>
            <person name="Spatafora J.W."/>
            <person name="Turgeon B.G."/>
            <person name="Yandava C."/>
            <person name="Young S."/>
            <person name="Zhou S."/>
            <person name="Zeng Q."/>
            <person name="Grigoriev I.V."/>
            <person name="Ma L.-J."/>
            <person name="Ciuffetti L.M."/>
        </authorList>
    </citation>
    <scope>NUCLEOTIDE SEQUENCE [LARGE SCALE GENOMIC DNA]</scope>
    <source>
        <strain evidence="4">Pt-1C-BFP</strain>
    </source>
</reference>
<feature type="signal peptide" evidence="2">
    <location>
        <begin position="1"/>
        <end position="28"/>
    </location>
</feature>
<sequence>MTSPPSHKGKLAMPNLAVVVVLFANTLSFQSCTPSTRLQEVAGKSQAFSGNLDADRVERMTNVVSPNCLWPNCFPVWLKIHNTTKPCRVPSDPAPLPEPIVDPRNLKPF</sequence>
<gene>
    <name evidence="3" type="ORF">PTRG_11186</name>
</gene>
<protein>
    <submittedName>
        <fullName evidence="3">Uncharacterized protein</fullName>
    </submittedName>
</protein>
<dbReference type="Proteomes" id="UP000001471">
    <property type="component" value="Unassembled WGS sequence"/>
</dbReference>
<dbReference type="HOGENOM" id="CLU_2185302_0_0_1"/>
<dbReference type="AlphaFoldDB" id="B2WMH6"/>
<feature type="region of interest" description="Disordered" evidence="1">
    <location>
        <begin position="89"/>
        <end position="109"/>
    </location>
</feature>
<accession>B2WMH6</accession>
<evidence type="ECO:0000256" key="2">
    <source>
        <dbReference type="SAM" id="SignalP"/>
    </source>
</evidence>
<evidence type="ECO:0000313" key="3">
    <source>
        <dbReference type="EMBL" id="EDU44236.1"/>
    </source>
</evidence>